<name>A0A6G8ASR0_9ENTE</name>
<sequence>MNLRKTESILTLISGIIGVLVSGLALLGGMVLSTVDLDTLPDMEATPEELELVKVFIGSIKVLAGFALVIAIVLIVLSFMIKKNKNTTVYGIIMIILGIVPFFMVSFLWAVSGILAVIAGIMLLTRKVEIPEDPMAF</sequence>
<keyword evidence="1" id="KW-1133">Transmembrane helix</keyword>
<organism evidence="3 4">
    <name type="scientific">Vagococcus hydrophili</name>
    <dbReference type="NCBI Taxonomy" id="2714947"/>
    <lineage>
        <taxon>Bacteria</taxon>
        <taxon>Bacillati</taxon>
        <taxon>Bacillota</taxon>
        <taxon>Bacilli</taxon>
        <taxon>Lactobacillales</taxon>
        <taxon>Enterococcaceae</taxon>
        <taxon>Vagococcus</taxon>
    </lineage>
</organism>
<keyword evidence="1" id="KW-0812">Transmembrane</keyword>
<feature type="domain" description="DUF4064" evidence="2">
    <location>
        <begin position="4"/>
        <end position="104"/>
    </location>
</feature>
<dbReference type="Proteomes" id="UP000501747">
    <property type="component" value="Chromosome"/>
</dbReference>
<evidence type="ECO:0000259" key="2">
    <source>
        <dbReference type="Pfam" id="PF13273"/>
    </source>
</evidence>
<keyword evidence="1" id="KW-0472">Membrane</keyword>
<reference evidence="3 4" key="1">
    <citation type="submission" date="2020-03" db="EMBL/GenBank/DDBJ databases">
        <title>Vagococcus sp. nov., isolated from beetles.</title>
        <authorList>
            <person name="Hyun D.-W."/>
            <person name="Bae J.-W."/>
        </authorList>
    </citation>
    <scope>NUCLEOTIDE SEQUENCE [LARGE SCALE GENOMIC DNA]</scope>
    <source>
        <strain evidence="3 4">HDW17B</strain>
    </source>
</reference>
<protein>
    <submittedName>
        <fullName evidence="3">DUF4064 domain-containing protein</fullName>
    </submittedName>
</protein>
<feature type="transmembrane region" description="Helical" evidence="1">
    <location>
        <begin position="92"/>
        <end position="125"/>
    </location>
</feature>
<gene>
    <name evidence="3" type="ORF">G7082_06075</name>
</gene>
<proteinExistence type="predicted"/>
<feature type="transmembrane region" description="Helical" evidence="1">
    <location>
        <begin position="55"/>
        <end position="80"/>
    </location>
</feature>
<dbReference type="Pfam" id="PF13273">
    <property type="entry name" value="DUF4064"/>
    <property type="match status" value="1"/>
</dbReference>
<dbReference type="AlphaFoldDB" id="A0A6G8ASR0"/>
<accession>A0A6G8ASR0</accession>
<dbReference type="InterPro" id="IPR025273">
    <property type="entry name" value="DUF4064"/>
</dbReference>
<keyword evidence="4" id="KW-1185">Reference proteome</keyword>
<evidence type="ECO:0000313" key="4">
    <source>
        <dbReference type="Proteomes" id="UP000501747"/>
    </source>
</evidence>
<evidence type="ECO:0000256" key="1">
    <source>
        <dbReference type="SAM" id="Phobius"/>
    </source>
</evidence>
<dbReference type="KEGG" id="vhy:G7082_06075"/>
<feature type="transmembrane region" description="Helical" evidence="1">
    <location>
        <begin position="12"/>
        <end position="35"/>
    </location>
</feature>
<dbReference type="EMBL" id="CP049887">
    <property type="protein sequence ID" value="QIL48111.1"/>
    <property type="molecule type" value="Genomic_DNA"/>
</dbReference>
<evidence type="ECO:0000313" key="3">
    <source>
        <dbReference type="EMBL" id="QIL48111.1"/>
    </source>
</evidence>
<dbReference type="RefSeq" id="WP_166034259.1">
    <property type="nucleotide sequence ID" value="NZ_CP049887.1"/>
</dbReference>